<dbReference type="EMBL" id="CP136422">
    <property type="protein sequence ID" value="WPX75022.1"/>
    <property type="molecule type" value="Genomic_DNA"/>
</dbReference>
<accession>A0ABZ0UCR4</accession>
<organism evidence="1 2">
    <name type="scientific">Blautia producta</name>
    <dbReference type="NCBI Taxonomy" id="33035"/>
    <lineage>
        <taxon>Bacteria</taxon>
        <taxon>Bacillati</taxon>
        <taxon>Bacillota</taxon>
        <taxon>Clostridia</taxon>
        <taxon>Lachnospirales</taxon>
        <taxon>Lachnospiraceae</taxon>
        <taxon>Blautia</taxon>
    </lineage>
</organism>
<gene>
    <name evidence="1" type="ORF">BLCOC_33790</name>
</gene>
<evidence type="ECO:0000313" key="1">
    <source>
        <dbReference type="EMBL" id="WPX75022.1"/>
    </source>
</evidence>
<protein>
    <submittedName>
        <fullName evidence="1">Uncharacterized protein</fullName>
    </submittedName>
</protein>
<name>A0ABZ0UCR4_9FIRM</name>
<proteinExistence type="predicted"/>
<dbReference type="Proteomes" id="UP001325248">
    <property type="component" value="Chromosome"/>
</dbReference>
<sequence>MHVSSAKAWMKCGRRVTVQKLHFQYTVKSSAGDRKWKILYVFACRQEKNGISYRQWKRKYKISQKRGHCEAIRLHSTLVVLPANVYLCNRIFPLFRKAFTHFSGKSLSGKHKNMGIVKSCKHVIGFFLILQNDCRA</sequence>
<keyword evidence="2" id="KW-1185">Reference proteome</keyword>
<evidence type="ECO:0000313" key="2">
    <source>
        <dbReference type="Proteomes" id="UP001325248"/>
    </source>
</evidence>
<reference evidence="1" key="1">
    <citation type="submission" date="2023-10" db="EMBL/GenBank/DDBJ databases">
        <title>Genome sequence of Blautia coccoides DSM 935.</title>
        <authorList>
            <person name="Boeer T."/>
            <person name="Bengelsdorf F.R."/>
            <person name="Daniel R."/>
            <person name="Poehlein A."/>
        </authorList>
    </citation>
    <scope>NUCLEOTIDE SEQUENCE [LARGE SCALE GENOMIC DNA]</scope>
    <source>
        <strain evidence="1">DSM 935</strain>
    </source>
</reference>